<dbReference type="InterPro" id="IPR001448">
    <property type="entry name" value="SASP_alpha/beta-type"/>
</dbReference>
<evidence type="ECO:0000256" key="2">
    <source>
        <dbReference type="ARBA" id="ARBA00005442"/>
    </source>
</evidence>
<dbReference type="InterPro" id="IPR050847">
    <property type="entry name" value="SASP_DNA-binding"/>
</dbReference>
<name>A0ABV7A6E4_9BACI</name>
<dbReference type="InterPro" id="IPR038300">
    <property type="entry name" value="SASP_sf_alpha/beta"/>
</dbReference>
<protein>
    <submittedName>
        <fullName evidence="4">Small, acid-soluble spore protein, alpha/beta type</fullName>
    </submittedName>
</protein>
<evidence type="ECO:0000256" key="1">
    <source>
        <dbReference type="ARBA" id="ARBA00003863"/>
    </source>
</evidence>
<dbReference type="RefSeq" id="WP_390305886.1">
    <property type="nucleotide sequence ID" value="NZ_JBHRRZ010000015.1"/>
</dbReference>
<organism evidence="4 5">
    <name type="scientific">Virgibacillus sediminis</name>
    <dbReference type="NCBI Taxonomy" id="202260"/>
    <lineage>
        <taxon>Bacteria</taxon>
        <taxon>Bacillati</taxon>
        <taxon>Bacillota</taxon>
        <taxon>Bacilli</taxon>
        <taxon>Bacillales</taxon>
        <taxon>Bacillaceae</taxon>
        <taxon>Virgibacillus</taxon>
    </lineage>
</organism>
<comment type="caution">
    <text evidence="4">The sequence shown here is derived from an EMBL/GenBank/DDBJ whole genome shotgun (WGS) entry which is preliminary data.</text>
</comment>
<comment type="function">
    <text evidence="1">SASP are bound to spore DNA. They are double-stranded DNA-binding proteins that cause DNA to change to an a-like conformation. They protect the DNA backbone from chemical and enzymatic cleavage and are thus involved in dormant spore's high resistance to UV light.</text>
</comment>
<evidence type="ECO:0000256" key="3">
    <source>
        <dbReference type="ARBA" id="ARBA00023125"/>
    </source>
</evidence>
<dbReference type="EMBL" id="JBHRRZ010000015">
    <property type="protein sequence ID" value="MFC2948661.1"/>
    <property type="molecule type" value="Genomic_DNA"/>
</dbReference>
<keyword evidence="3" id="KW-0238">DNA-binding</keyword>
<accession>A0ABV7A6E4</accession>
<dbReference type="InterPro" id="IPR018126">
    <property type="entry name" value="SASP_alpha/beta-type_CS"/>
</dbReference>
<gene>
    <name evidence="4" type="ORF">ACFODW_09950</name>
</gene>
<dbReference type="Gene3D" id="6.10.10.80">
    <property type="entry name" value="Small, acid-soluble spore protein, alpha/beta type-like"/>
    <property type="match status" value="1"/>
</dbReference>
<dbReference type="PANTHER" id="PTHR36107">
    <property type="entry name" value="SMALL, ACID-SOLUBLE SPORE PROTEIN A"/>
    <property type="match status" value="1"/>
</dbReference>
<dbReference type="Proteomes" id="UP001595387">
    <property type="component" value="Unassembled WGS sequence"/>
</dbReference>
<keyword evidence="5" id="KW-1185">Reference proteome</keyword>
<dbReference type="PROSITE" id="PS00684">
    <property type="entry name" value="SASP_2"/>
    <property type="match status" value="1"/>
</dbReference>
<sequence length="69" mass="7349">MANNNNSNQLLVPGVQQALDQMKVEIAQEFGVQLGADTTSRANGSVGGEITKRLVSMAEQQFSGQQGQQ</sequence>
<evidence type="ECO:0000313" key="5">
    <source>
        <dbReference type="Proteomes" id="UP001595387"/>
    </source>
</evidence>
<evidence type="ECO:0000313" key="4">
    <source>
        <dbReference type="EMBL" id="MFC2948661.1"/>
    </source>
</evidence>
<dbReference type="PROSITE" id="PS00304">
    <property type="entry name" value="SASP_1"/>
    <property type="match status" value="1"/>
</dbReference>
<reference evidence="5" key="1">
    <citation type="journal article" date="2019" name="Int. J. Syst. Evol. Microbiol.">
        <title>The Global Catalogue of Microorganisms (GCM) 10K type strain sequencing project: providing services to taxonomists for standard genome sequencing and annotation.</title>
        <authorList>
            <consortium name="The Broad Institute Genomics Platform"/>
            <consortium name="The Broad Institute Genome Sequencing Center for Infectious Disease"/>
            <person name="Wu L."/>
            <person name="Ma J."/>
        </authorList>
    </citation>
    <scope>NUCLEOTIDE SEQUENCE [LARGE SCALE GENOMIC DNA]</scope>
    <source>
        <strain evidence="5">KCTC 13193</strain>
    </source>
</reference>
<dbReference type="Pfam" id="PF00269">
    <property type="entry name" value="SASP"/>
    <property type="match status" value="1"/>
</dbReference>
<proteinExistence type="inferred from homology"/>
<dbReference type="PANTHER" id="PTHR36107:SF1">
    <property type="entry name" value="SMALL, ACID-SOLUBLE SPORE PROTEIN A"/>
    <property type="match status" value="1"/>
</dbReference>
<comment type="similarity">
    <text evidence="2">Belongs to the alpha/beta-type SASP family.</text>
</comment>